<dbReference type="Pfam" id="PF17921">
    <property type="entry name" value="Integrase_H2C2"/>
    <property type="match status" value="1"/>
</dbReference>
<dbReference type="RefSeq" id="XP_003039313.1">
    <property type="nucleotide sequence ID" value="XM_003039267.1"/>
</dbReference>
<proteinExistence type="predicted"/>
<protein>
    <recommendedName>
        <fullName evidence="1">Integrase zinc-binding domain-containing protein</fullName>
    </recommendedName>
</protein>
<dbReference type="EMBL" id="GG699015">
    <property type="protein sequence ID" value="EEU33600.1"/>
    <property type="molecule type" value="Genomic_DNA"/>
</dbReference>
<dbReference type="AlphaFoldDB" id="C7ZQV5"/>
<keyword evidence="3" id="KW-1185">Reference proteome</keyword>
<dbReference type="OrthoDB" id="5238092at2759"/>
<dbReference type="KEGG" id="nhe:NECHADRAFT_9815"/>
<evidence type="ECO:0000313" key="2">
    <source>
        <dbReference type="EMBL" id="EEU33600.1"/>
    </source>
</evidence>
<dbReference type="HOGENOM" id="CLU_2892087_0_0_1"/>
<dbReference type="GeneID" id="9666833"/>
<dbReference type="VEuPathDB" id="FungiDB:NECHADRAFT_9815"/>
<feature type="domain" description="Integrase zinc-binding" evidence="1">
    <location>
        <begin position="19"/>
        <end position="63"/>
    </location>
</feature>
<organism evidence="2 3">
    <name type="scientific">Fusarium vanettenii (strain ATCC MYA-4622 / CBS 123669 / FGSC 9596 / NRRL 45880 / 77-13-4)</name>
    <name type="common">Fusarium solani subsp. pisi</name>
    <dbReference type="NCBI Taxonomy" id="660122"/>
    <lineage>
        <taxon>Eukaryota</taxon>
        <taxon>Fungi</taxon>
        <taxon>Dikarya</taxon>
        <taxon>Ascomycota</taxon>
        <taxon>Pezizomycotina</taxon>
        <taxon>Sordariomycetes</taxon>
        <taxon>Hypocreomycetidae</taxon>
        <taxon>Hypocreales</taxon>
        <taxon>Nectriaceae</taxon>
        <taxon>Fusarium</taxon>
        <taxon>Fusarium solani species complex</taxon>
        <taxon>Fusarium vanettenii</taxon>
    </lineage>
</organism>
<sequence length="63" mass="7762">LSDELLYHVGYEGKRRLYIPRPLVKSILEIIHDNKHHFEINRMTQELDPVYFYRMSKIIRNYV</sequence>
<evidence type="ECO:0000313" key="3">
    <source>
        <dbReference type="Proteomes" id="UP000005206"/>
    </source>
</evidence>
<dbReference type="InParanoid" id="C7ZQV5"/>
<reference evidence="2 3" key="1">
    <citation type="journal article" date="2009" name="PLoS Genet.">
        <title>The genome of Nectria haematococca: contribution of supernumerary chromosomes to gene expansion.</title>
        <authorList>
            <person name="Coleman J.J."/>
            <person name="Rounsley S.D."/>
            <person name="Rodriguez-Carres M."/>
            <person name="Kuo A."/>
            <person name="Wasmann C.C."/>
            <person name="Grimwood J."/>
            <person name="Schmutz J."/>
            <person name="Taga M."/>
            <person name="White G.J."/>
            <person name="Zhou S."/>
            <person name="Schwartz D.C."/>
            <person name="Freitag M."/>
            <person name="Ma L.J."/>
            <person name="Danchin E.G."/>
            <person name="Henrissat B."/>
            <person name="Coutinho P.M."/>
            <person name="Nelson D.R."/>
            <person name="Straney D."/>
            <person name="Napoli C.A."/>
            <person name="Barker B.M."/>
            <person name="Gribskov M."/>
            <person name="Rep M."/>
            <person name="Kroken S."/>
            <person name="Molnar I."/>
            <person name="Rensing C."/>
            <person name="Kennell J.C."/>
            <person name="Zamora J."/>
            <person name="Farman M.L."/>
            <person name="Selker E.U."/>
            <person name="Salamov A."/>
            <person name="Shapiro H."/>
            <person name="Pangilinan J."/>
            <person name="Lindquist E."/>
            <person name="Lamers C."/>
            <person name="Grigoriev I.V."/>
            <person name="Geiser D.M."/>
            <person name="Covert S.F."/>
            <person name="Temporini E."/>
            <person name="Vanetten H.D."/>
        </authorList>
    </citation>
    <scope>NUCLEOTIDE SEQUENCE [LARGE SCALE GENOMIC DNA]</scope>
    <source>
        <strain evidence="3">ATCC MYA-4622 / CBS 123669 / FGSC 9596 / NRRL 45880 / 77-13-4</strain>
    </source>
</reference>
<dbReference type="InterPro" id="IPR041588">
    <property type="entry name" value="Integrase_H2C2"/>
</dbReference>
<dbReference type="Gene3D" id="1.10.340.70">
    <property type="match status" value="1"/>
</dbReference>
<accession>C7ZQV5</accession>
<gene>
    <name evidence="2" type="ORF">NECHADRAFT_9815</name>
</gene>
<evidence type="ECO:0000259" key="1">
    <source>
        <dbReference type="Pfam" id="PF17921"/>
    </source>
</evidence>
<feature type="non-terminal residue" evidence="2">
    <location>
        <position position="1"/>
    </location>
</feature>
<name>C7ZQV5_FUSV7</name>
<dbReference type="Proteomes" id="UP000005206">
    <property type="component" value="Unassembled WGS sequence"/>
</dbReference>
<dbReference type="OMA" id="EYYLAYT"/>
<feature type="non-terminal residue" evidence="2">
    <location>
        <position position="63"/>
    </location>
</feature>